<keyword evidence="2" id="KW-0717">Septation</keyword>
<dbReference type="Gene3D" id="3.30.1120.40">
    <property type="entry name" value="Stage V sporulation protein G"/>
    <property type="match status" value="1"/>
</dbReference>
<comment type="caution">
    <text evidence="4">The sequence shown here is derived from an EMBL/GenBank/DDBJ whole genome shotgun (WGS) entry which is preliminary data.</text>
</comment>
<evidence type="ECO:0000256" key="1">
    <source>
        <dbReference type="ARBA" id="ARBA00022618"/>
    </source>
</evidence>
<sequence length="87" mass="9894">MKVTNVIIRKIEGKKNLVGFADIVLNKSLVIHNVAIFLKEKGYCLGMPVKKYKGENKDVVHPLNTEFRNKLTNAVIEKLKEGDKNEK</sequence>
<dbReference type="InterPro" id="IPR036751">
    <property type="entry name" value="SpoVG_sf"/>
</dbReference>
<accession>A0ABS2G1R2</accession>
<keyword evidence="5" id="KW-1185">Reference proteome</keyword>
<name>A0ABS2G1R2_FUSMR</name>
<proteinExistence type="predicted"/>
<dbReference type="PANTHER" id="PTHR38429:SF1">
    <property type="entry name" value="SEPTATION PROTEIN SPOVG-RELATED"/>
    <property type="match status" value="1"/>
</dbReference>
<evidence type="ECO:0000256" key="3">
    <source>
        <dbReference type="ARBA" id="ARBA00023306"/>
    </source>
</evidence>
<dbReference type="SUPFAM" id="SSF160537">
    <property type="entry name" value="SpoVG-like"/>
    <property type="match status" value="1"/>
</dbReference>
<dbReference type="RefSeq" id="WP_204716085.1">
    <property type="nucleotide sequence ID" value="NZ_JACJLT010000037.1"/>
</dbReference>
<dbReference type="Pfam" id="PF04026">
    <property type="entry name" value="SpoVG"/>
    <property type="match status" value="1"/>
</dbReference>
<reference evidence="4 5" key="1">
    <citation type="journal article" date="2021" name="Sci. Rep.">
        <title>The distribution of antibiotic resistance genes in chicken gut microbiota commensals.</title>
        <authorList>
            <person name="Juricova H."/>
            <person name="Matiasovicova J."/>
            <person name="Kubasova T."/>
            <person name="Cejkova D."/>
            <person name="Rychlik I."/>
        </authorList>
    </citation>
    <scope>NUCLEOTIDE SEQUENCE [LARGE SCALE GENOMIC DNA]</scope>
    <source>
        <strain evidence="4 5">An425</strain>
    </source>
</reference>
<keyword evidence="3" id="KW-0131">Cell cycle</keyword>
<dbReference type="InterPro" id="IPR007170">
    <property type="entry name" value="SpoVG"/>
</dbReference>
<organism evidence="4 5">
    <name type="scientific">Fusobacterium mortiferum</name>
    <dbReference type="NCBI Taxonomy" id="850"/>
    <lineage>
        <taxon>Bacteria</taxon>
        <taxon>Fusobacteriati</taxon>
        <taxon>Fusobacteriota</taxon>
        <taxon>Fusobacteriia</taxon>
        <taxon>Fusobacteriales</taxon>
        <taxon>Fusobacteriaceae</taxon>
        <taxon>Fusobacterium</taxon>
    </lineage>
</organism>
<gene>
    <name evidence="4" type="ORF">H6A04_05640</name>
</gene>
<protein>
    <submittedName>
        <fullName evidence="4">Septation protein SpoVG family protein</fullName>
    </submittedName>
</protein>
<evidence type="ECO:0000256" key="2">
    <source>
        <dbReference type="ARBA" id="ARBA00023210"/>
    </source>
</evidence>
<evidence type="ECO:0000313" key="5">
    <source>
        <dbReference type="Proteomes" id="UP000728968"/>
    </source>
</evidence>
<evidence type="ECO:0000313" key="4">
    <source>
        <dbReference type="EMBL" id="MBM6875135.1"/>
    </source>
</evidence>
<dbReference type="Proteomes" id="UP000728968">
    <property type="component" value="Unassembled WGS sequence"/>
</dbReference>
<dbReference type="PANTHER" id="PTHR38429">
    <property type="entry name" value="SEPTATION PROTEIN SPOVG-RELATED"/>
    <property type="match status" value="1"/>
</dbReference>
<keyword evidence="1" id="KW-0132">Cell division</keyword>
<dbReference type="EMBL" id="JACJLT010000037">
    <property type="protein sequence ID" value="MBM6875135.1"/>
    <property type="molecule type" value="Genomic_DNA"/>
</dbReference>